<organism evidence="1 2">
    <name type="scientific">Limosilactobacillus panis</name>
    <dbReference type="NCBI Taxonomy" id="47493"/>
    <lineage>
        <taxon>Bacteria</taxon>
        <taxon>Bacillati</taxon>
        <taxon>Bacillota</taxon>
        <taxon>Bacilli</taxon>
        <taxon>Lactobacillales</taxon>
        <taxon>Lactobacillaceae</taxon>
        <taxon>Limosilactobacillus</taxon>
    </lineage>
</organism>
<reference evidence="1 2" key="3">
    <citation type="submission" date="2023-06" db="EMBL/GenBank/DDBJ databases">
        <authorList>
            <person name="Zeman M."/>
            <person name="Kubasova T."/>
            <person name="Jahodarova E."/>
            <person name="Nykrynova M."/>
            <person name="Rychlik I."/>
        </authorList>
    </citation>
    <scope>NUCLEOTIDE SEQUENCE [LARGE SCALE GENOMIC DNA]</scope>
    <source>
        <strain evidence="1 2">105_WCHN</strain>
    </source>
</reference>
<comment type="caution">
    <text evidence="1">The sequence shown here is derived from an EMBL/GenBank/DDBJ whole genome shotgun (WGS) entry which is preliminary data.</text>
</comment>
<dbReference type="Proteomes" id="UP001529423">
    <property type="component" value="Unassembled WGS sequence"/>
</dbReference>
<evidence type="ECO:0000313" key="2">
    <source>
        <dbReference type="Proteomes" id="UP001529423"/>
    </source>
</evidence>
<reference evidence="1 2" key="2">
    <citation type="submission" date="2023-06" db="EMBL/GenBank/DDBJ databases">
        <title>Identification and characterization of horizontal gene transfer across gut microbiota members of farm animals based on homology search.</title>
        <authorList>
            <person name="Schwarzerova J."/>
            <person name="Nykrynova M."/>
            <person name="Jureckova K."/>
            <person name="Cejkova D."/>
            <person name="Rychlik I."/>
        </authorList>
    </citation>
    <scope>NUCLEOTIDE SEQUENCE [LARGE SCALE GENOMIC DNA]</scope>
    <source>
        <strain evidence="1 2">105_WCHN</strain>
    </source>
</reference>
<protein>
    <submittedName>
        <fullName evidence="1">Uncharacterized protein</fullName>
    </submittedName>
</protein>
<proteinExistence type="predicted"/>
<accession>A0ABT7VLK8</accession>
<dbReference type="RefSeq" id="WP_289559586.1">
    <property type="nucleotide sequence ID" value="NZ_JAUDEO010000013.1"/>
</dbReference>
<dbReference type="EMBL" id="JAUDEO010000013">
    <property type="protein sequence ID" value="MDM8333629.1"/>
    <property type="molecule type" value="Genomic_DNA"/>
</dbReference>
<keyword evidence="2" id="KW-1185">Reference proteome</keyword>
<sequence length="170" mass="20020">MTNVEKKNIDPIAVSRQAAKRVSDYAAKYNQVKQRAVDYDKEALAVANQTKKDTTKAVKYFYALVVGIYKEVYRYDPTDQEMFQNVVNFNHKYGQARRHLMLHFPVWSDVFEEYYYFIVAGKGKTVVPFNYFLKYLEKHKGTNSTDYLIAKAVWDWRNFTISSSPNCIHR</sequence>
<evidence type="ECO:0000313" key="1">
    <source>
        <dbReference type="EMBL" id="MDM8333629.1"/>
    </source>
</evidence>
<gene>
    <name evidence="1" type="ORF">QUW46_03425</name>
</gene>
<reference evidence="2" key="1">
    <citation type="submission" date="2023-06" db="EMBL/GenBank/DDBJ databases">
        <title>Identification and characterization of horizontal gene transfer across gut microbiota members of farm animals based on homology search.</title>
        <authorList>
            <person name="Zeman M."/>
            <person name="Kubasova T."/>
            <person name="Jahodarova E."/>
            <person name="Nykrynova M."/>
            <person name="Rychlik I."/>
        </authorList>
    </citation>
    <scope>NUCLEOTIDE SEQUENCE [LARGE SCALE GENOMIC DNA]</scope>
    <source>
        <strain evidence="2">105_WCHN</strain>
    </source>
</reference>
<name>A0ABT7VLK8_9LACO</name>